<evidence type="ECO:0000256" key="1">
    <source>
        <dbReference type="SAM" id="MobiDB-lite"/>
    </source>
</evidence>
<dbReference type="GeneID" id="54580663"/>
<dbReference type="AlphaFoldDB" id="A0A6A6HSK4"/>
<feature type="compositionally biased region" description="Polar residues" evidence="1">
    <location>
        <begin position="190"/>
        <end position="202"/>
    </location>
</feature>
<feature type="region of interest" description="Disordered" evidence="1">
    <location>
        <begin position="128"/>
        <end position="150"/>
    </location>
</feature>
<protein>
    <submittedName>
        <fullName evidence="2">Uncharacterized protein</fullName>
    </submittedName>
</protein>
<feature type="region of interest" description="Disordered" evidence="1">
    <location>
        <begin position="1"/>
        <end position="20"/>
    </location>
</feature>
<reference evidence="2" key="1">
    <citation type="journal article" date="2020" name="Stud. Mycol.">
        <title>101 Dothideomycetes genomes: a test case for predicting lifestyles and emergence of pathogens.</title>
        <authorList>
            <person name="Haridas S."/>
            <person name="Albert R."/>
            <person name="Binder M."/>
            <person name="Bloem J."/>
            <person name="Labutti K."/>
            <person name="Salamov A."/>
            <person name="Andreopoulos B."/>
            <person name="Baker S."/>
            <person name="Barry K."/>
            <person name="Bills G."/>
            <person name="Bluhm B."/>
            <person name="Cannon C."/>
            <person name="Castanera R."/>
            <person name="Culley D."/>
            <person name="Daum C."/>
            <person name="Ezra D."/>
            <person name="Gonzalez J."/>
            <person name="Henrissat B."/>
            <person name="Kuo A."/>
            <person name="Liang C."/>
            <person name="Lipzen A."/>
            <person name="Lutzoni F."/>
            <person name="Magnuson J."/>
            <person name="Mondo S."/>
            <person name="Nolan M."/>
            <person name="Ohm R."/>
            <person name="Pangilinan J."/>
            <person name="Park H.-J."/>
            <person name="Ramirez L."/>
            <person name="Alfaro M."/>
            <person name="Sun H."/>
            <person name="Tritt A."/>
            <person name="Yoshinaga Y."/>
            <person name="Zwiers L.-H."/>
            <person name="Turgeon B."/>
            <person name="Goodwin S."/>
            <person name="Spatafora J."/>
            <person name="Crous P."/>
            <person name="Grigoriev I."/>
        </authorList>
    </citation>
    <scope>NUCLEOTIDE SEQUENCE</scope>
    <source>
        <strain evidence="2">CBS 122368</strain>
    </source>
</reference>
<evidence type="ECO:0000313" key="3">
    <source>
        <dbReference type="Proteomes" id="UP000800094"/>
    </source>
</evidence>
<organism evidence="2 3">
    <name type="scientific">Trematosphaeria pertusa</name>
    <dbReference type="NCBI Taxonomy" id="390896"/>
    <lineage>
        <taxon>Eukaryota</taxon>
        <taxon>Fungi</taxon>
        <taxon>Dikarya</taxon>
        <taxon>Ascomycota</taxon>
        <taxon>Pezizomycotina</taxon>
        <taxon>Dothideomycetes</taxon>
        <taxon>Pleosporomycetidae</taxon>
        <taxon>Pleosporales</taxon>
        <taxon>Massarineae</taxon>
        <taxon>Trematosphaeriaceae</taxon>
        <taxon>Trematosphaeria</taxon>
    </lineage>
</organism>
<gene>
    <name evidence="2" type="ORF">BU26DRAFT_511795</name>
</gene>
<dbReference type="OrthoDB" id="10655411at2759"/>
<feature type="region of interest" description="Disordered" evidence="1">
    <location>
        <begin position="162"/>
        <end position="208"/>
    </location>
</feature>
<name>A0A6A6HSK4_9PLEO</name>
<feature type="region of interest" description="Disordered" evidence="1">
    <location>
        <begin position="56"/>
        <end position="97"/>
    </location>
</feature>
<evidence type="ECO:0000313" key="2">
    <source>
        <dbReference type="EMBL" id="KAF2240991.1"/>
    </source>
</evidence>
<dbReference type="RefSeq" id="XP_033675995.1">
    <property type="nucleotide sequence ID" value="XM_033827333.1"/>
</dbReference>
<keyword evidence="3" id="KW-1185">Reference proteome</keyword>
<sequence>MPYLIHIPPSHNLTRTPTSLHPTLLPTPIALSSTTTLDRTLTRDFLSWGWRVQHLDTRTPSPSPSPSPSLQPQDHAHTSPQNPAPAPAIATASRRRAKKWHAAYQQLDAKYNWHAKAVKIWEKEHGRRIRERDRQGQLQGKGQGSKKGWKDKLKDWFLLSRGAENMPRKGGGGGEKSKSSSNSVKRRWSDSATAVNRSTASLAPSVEGRLNRLRRVRSDLDLRLERSRED</sequence>
<accession>A0A6A6HSK4</accession>
<dbReference type="Proteomes" id="UP000800094">
    <property type="component" value="Unassembled WGS sequence"/>
</dbReference>
<dbReference type="EMBL" id="ML987214">
    <property type="protein sequence ID" value="KAF2240991.1"/>
    <property type="molecule type" value="Genomic_DNA"/>
</dbReference>
<proteinExistence type="predicted"/>